<evidence type="ECO:0000259" key="1">
    <source>
        <dbReference type="Pfam" id="PF13335"/>
    </source>
</evidence>
<gene>
    <name evidence="2" type="ORF">EJ104_09305</name>
</gene>
<keyword evidence="3" id="KW-1185">Reference proteome</keyword>
<name>A0A431VRS3_9DEIO</name>
<dbReference type="AlphaFoldDB" id="A0A431VRS3"/>
<dbReference type="InterPro" id="IPR027417">
    <property type="entry name" value="P-loop_NTPase"/>
</dbReference>
<organism evidence="2 3">
    <name type="scientific">Deinococcus radiophilus</name>
    <dbReference type="NCBI Taxonomy" id="32062"/>
    <lineage>
        <taxon>Bacteria</taxon>
        <taxon>Thermotogati</taxon>
        <taxon>Deinococcota</taxon>
        <taxon>Deinococci</taxon>
        <taxon>Deinococcales</taxon>
        <taxon>Deinococcaceae</taxon>
        <taxon>Deinococcus</taxon>
    </lineage>
</organism>
<accession>A0A431VRS3</accession>
<dbReference type="InterPro" id="IPR025158">
    <property type="entry name" value="Mg_chelat-rel_C"/>
</dbReference>
<reference evidence="2 3" key="1">
    <citation type="submission" date="2018-12" db="EMBL/GenBank/DDBJ databases">
        <title>Deinococcus radiophilus ATCC 27603 genome sequencing and assembly.</title>
        <authorList>
            <person name="Maclea K.S."/>
            <person name="Maynard C.R."/>
        </authorList>
    </citation>
    <scope>NUCLEOTIDE SEQUENCE [LARGE SCALE GENOMIC DNA]</scope>
    <source>
        <strain evidence="2 3">ATCC 27603</strain>
    </source>
</reference>
<dbReference type="EMBL" id="RXPE01000020">
    <property type="protein sequence ID" value="RTR25895.1"/>
    <property type="molecule type" value="Genomic_DNA"/>
</dbReference>
<dbReference type="Proteomes" id="UP000277766">
    <property type="component" value="Unassembled WGS sequence"/>
</dbReference>
<proteinExistence type="predicted"/>
<dbReference type="Pfam" id="PF13335">
    <property type="entry name" value="Mg_chelatase_C"/>
    <property type="match status" value="1"/>
</dbReference>
<evidence type="ECO:0000313" key="3">
    <source>
        <dbReference type="Proteomes" id="UP000277766"/>
    </source>
</evidence>
<dbReference type="Gene3D" id="3.40.50.300">
    <property type="entry name" value="P-loop containing nucleotide triphosphate hydrolases"/>
    <property type="match status" value="1"/>
</dbReference>
<evidence type="ECO:0000313" key="2">
    <source>
        <dbReference type="EMBL" id="RTR25895.1"/>
    </source>
</evidence>
<comment type="caution">
    <text evidence="2">The sequence shown here is derived from an EMBL/GenBank/DDBJ whole genome shotgun (WGS) entry which is preliminary data.</text>
</comment>
<dbReference type="OrthoDB" id="9813147at2"/>
<sequence>MQERQQARNADLVGQALAAAAALGPGPENFMRAAARQLGLTGRGYDRVLRVARTVADLAGAPQITESHLAEALTFRPRDLS</sequence>
<protein>
    <recommendedName>
        <fullName evidence="1">Mg chelatase-related protein C-terminal domain-containing protein</fullName>
    </recommendedName>
</protein>
<feature type="domain" description="Mg chelatase-related protein C-terminal" evidence="1">
    <location>
        <begin position="2"/>
        <end position="76"/>
    </location>
</feature>